<dbReference type="GO" id="GO:0005874">
    <property type="term" value="C:microtubule"/>
    <property type="evidence" value="ECO:0007669"/>
    <property type="project" value="UniProtKB-KW"/>
</dbReference>
<comment type="similarity">
    <text evidence="2">Belongs to the TPX2 family.</text>
</comment>
<evidence type="ECO:0000313" key="9">
    <source>
        <dbReference type="EMBL" id="KHN39705.1"/>
    </source>
</evidence>
<feature type="compositionally biased region" description="Basic and acidic residues" evidence="7">
    <location>
        <begin position="567"/>
        <end position="590"/>
    </location>
</feature>
<evidence type="ECO:0000256" key="3">
    <source>
        <dbReference type="ARBA" id="ARBA00022490"/>
    </source>
</evidence>
<accession>A0A0B2S385</accession>
<evidence type="ECO:0000259" key="8">
    <source>
        <dbReference type="Pfam" id="PF06886"/>
    </source>
</evidence>
<proteinExistence type="inferred from homology"/>
<evidence type="ECO:0000256" key="1">
    <source>
        <dbReference type="ARBA" id="ARBA00004245"/>
    </source>
</evidence>
<evidence type="ECO:0000256" key="6">
    <source>
        <dbReference type="SAM" id="Coils"/>
    </source>
</evidence>
<dbReference type="Proteomes" id="UP000053555">
    <property type="component" value="Unassembled WGS sequence"/>
</dbReference>
<feature type="coiled-coil region" evidence="6">
    <location>
        <begin position="509"/>
        <end position="536"/>
    </location>
</feature>
<dbReference type="InterPro" id="IPR044216">
    <property type="entry name" value="WDL7"/>
</dbReference>
<evidence type="ECO:0000256" key="2">
    <source>
        <dbReference type="ARBA" id="ARBA00005885"/>
    </source>
</evidence>
<keyword evidence="6" id="KW-0175">Coiled coil</keyword>
<comment type="subcellular location">
    <subcellularLocation>
        <location evidence="1">Cytoplasm</location>
        <location evidence="1">Cytoskeleton</location>
    </subcellularLocation>
</comment>
<evidence type="ECO:0000256" key="5">
    <source>
        <dbReference type="ARBA" id="ARBA00023212"/>
    </source>
</evidence>
<feature type="domain" description="TPX2 C-terminal" evidence="8">
    <location>
        <begin position="504"/>
        <end position="572"/>
    </location>
</feature>
<keyword evidence="4" id="KW-0493">Microtubule</keyword>
<dbReference type="PANTHER" id="PTHR47067:SF7">
    <property type="entry name" value="TPX2 (TARGETING PROTEIN FOR XKLP2) PROTEIN FAMILY"/>
    <property type="match status" value="1"/>
</dbReference>
<evidence type="ECO:0000256" key="4">
    <source>
        <dbReference type="ARBA" id="ARBA00022701"/>
    </source>
</evidence>
<gene>
    <name evidence="9" type="ORF">glysoja_040572</name>
</gene>
<feature type="coiled-coil region" evidence="6">
    <location>
        <begin position="84"/>
        <end position="111"/>
    </location>
</feature>
<reference evidence="9" key="1">
    <citation type="submission" date="2014-07" db="EMBL/GenBank/DDBJ databases">
        <title>Identification of a novel salt tolerance gene in wild soybean by whole-genome sequencing.</title>
        <authorList>
            <person name="Lam H.-M."/>
            <person name="Qi X."/>
            <person name="Li M.-W."/>
            <person name="Liu X."/>
            <person name="Xie M."/>
            <person name="Ni M."/>
            <person name="Xu X."/>
        </authorList>
    </citation>
    <scope>NUCLEOTIDE SEQUENCE [LARGE SCALE GENOMIC DNA]</scope>
    <source>
        <tissue evidence="9">Root</tissue>
    </source>
</reference>
<keyword evidence="3" id="KW-0963">Cytoplasm</keyword>
<feature type="compositionally biased region" description="Polar residues" evidence="7">
    <location>
        <begin position="623"/>
        <end position="658"/>
    </location>
</feature>
<dbReference type="Pfam" id="PF06886">
    <property type="entry name" value="TPX2"/>
    <property type="match status" value="1"/>
</dbReference>
<feature type="region of interest" description="Disordered" evidence="7">
    <location>
        <begin position="423"/>
        <end position="485"/>
    </location>
</feature>
<dbReference type="InterPro" id="IPR027329">
    <property type="entry name" value="TPX2_C"/>
</dbReference>
<dbReference type="PANTHER" id="PTHR47067">
    <property type="entry name" value="TPX2 (TARGETING PROTEIN FOR XKLP2) PROTEIN FAMILY-RELATED"/>
    <property type="match status" value="1"/>
</dbReference>
<feature type="compositionally biased region" description="Polar residues" evidence="7">
    <location>
        <begin position="591"/>
        <end position="603"/>
    </location>
</feature>
<organism evidence="9">
    <name type="scientific">Glycine soja</name>
    <name type="common">Wild soybean</name>
    <dbReference type="NCBI Taxonomy" id="3848"/>
    <lineage>
        <taxon>Eukaryota</taxon>
        <taxon>Viridiplantae</taxon>
        <taxon>Streptophyta</taxon>
        <taxon>Embryophyta</taxon>
        <taxon>Tracheophyta</taxon>
        <taxon>Spermatophyta</taxon>
        <taxon>Magnoliopsida</taxon>
        <taxon>eudicotyledons</taxon>
        <taxon>Gunneridae</taxon>
        <taxon>Pentapetalae</taxon>
        <taxon>rosids</taxon>
        <taxon>fabids</taxon>
        <taxon>Fabales</taxon>
        <taxon>Fabaceae</taxon>
        <taxon>Papilionoideae</taxon>
        <taxon>50 kb inversion clade</taxon>
        <taxon>NPAAA clade</taxon>
        <taxon>indigoferoid/millettioid clade</taxon>
        <taxon>Phaseoleae</taxon>
        <taxon>Glycine</taxon>
        <taxon>Glycine subgen. Soja</taxon>
    </lineage>
</organism>
<dbReference type="EMBL" id="KN646249">
    <property type="protein sequence ID" value="KHN39705.1"/>
    <property type="molecule type" value="Genomic_DNA"/>
</dbReference>
<feature type="compositionally biased region" description="Polar residues" evidence="7">
    <location>
        <begin position="437"/>
        <end position="447"/>
    </location>
</feature>
<feature type="region of interest" description="Disordered" evidence="7">
    <location>
        <begin position="567"/>
        <end position="658"/>
    </location>
</feature>
<dbReference type="AlphaFoldDB" id="A0A0B2S385"/>
<keyword evidence="5" id="KW-0206">Cytoskeleton</keyword>
<sequence length="658" mass="72363">MGDSTCLMQQPFCYASGISNEASENNPIHALEQSISFGRFMSESLAWEKWSSFSHNRYVEEAERYSRPGSVAQKKAFFEAHYKKLAAQKAAALLEQANNEAQNNSTGQEDEGVIDNDNDTHNLQISPNSEMVVKEEQDAKVLSVTSDEHDVLVRLTASEHDSNSRVEASVTPESNKVEGAEAVMEEVAVVGSSMKVELQSHLEDVGAQKEESEKLSAIVTPPILTPIVKVSKSDQEVLASVGKKKPPVSSFKLSKANGTSYLTSTPVKSTAAISFKRDNIATPMSNKPANETSKFTTTPVKSTAAISFKRDNIVTPMSNTPANGTSVFTTTPVKSTAAISFKRDNIVTPMSNKPANGTSKFTTTPVKSTAAISFKRNNIVTPMSNKPATLSTADKKRSTPRSVNFTPIRELNRLTASVMRKFESTRAGAGSSKASKDNSTTLRTPTMASKEMQKQSSLTPLTEKKRNKTPLDLSSAPGNHTGGSKWRLLSGENRMRSPLISSPFSLRTEERATRRKKKLEEKFNANEAQKEQLHTKLKEKTETEIIRKLRQSFCFKARPLPDFYKERKTSTNETKKDPLTHFGTPKDGRKSTPSMAESKTSFPPNRPVLKNSGTKHFLGKSGRTLSHPLTSTSMIIPTHENTSPNIQNGYQTGRNLKY</sequence>
<evidence type="ECO:0000256" key="7">
    <source>
        <dbReference type="SAM" id="MobiDB-lite"/>
    </source>
</evidence>
<protein>
    <recommendedName>
        <fullName evidence="8">TPX2 C-terminal domain-containing protein</fullName>
    </recommendedName>
</protein>
<name>A0A0B2S385_GLYSO</name>